<dbReference type="Pfam" id="PF13968">
    <property type="entry name" value="DUF4220"/>
    <property type="match status" value="1"/>
</dbReference>
<dbReference type="Gramene" id="HORVU.MOREX.r3.6HG0564740.1">
    <property type="protein sequence ID" value="HORVU.MOREX.r3.6HG0564740.1.CDS1"/>
    <property type="gene ID" value="HORVU.MOREX.r3.6HG0564740"/>
</dbReference>
<sequence length="757" mass="83310">MHTCMHEGRPIHADYLTKSEEDQPSDRAPAMGTSLLNLLLMEVAAIVSIVLLSLLVVLSSYRRRAGHPALRLFVWAASTLFLPLVSYAVSAAAKWDAARVPLLLAWTVFLQILRNTVDTARSCSLTIDSNASGGSKLRPSVEQLARMGWVAFLIISSGGEAGSPQLTGVLLWLWVLSLVKLIHRLVAAELAKNSFAVGLNAYLISDYMKQLHGREQDRQGEDSAQDGVPPYLVMGEEKLHIEARPHGYQIGRTSQAPSLSADAGHVVTMDRIWRLSSAGDSLLASYPHTKDLCLSFSLFKLQLRRFLGCPLAEVGSRRALAFVHDGLLAGSPERAFGVIETELAFLGDLLYSKLTSFYASGWWFPVLNSILVLATWVSCLAAGGAIVHDMTNQGTALAVDYKMLRDYLQRHDTVFHAIVGLDVLVTVSFIVAIVFTEGWEVANYVRSDWIKVATICEYARRPSWRKSRWTRGKLGRVLRFKAVQRWDDRFGQTSVLQTRVCYCGCVSRQVDRISKTSVAVPASVKAAIVKTLRTNRGALGNGVLSLQRSGVADKFTWACRVGAGGSGERSISEQILMWHVATGLLEIKRSEAHDSGNDVEDGGDCDDDTVVVATHLSRYCAYLVALKPQLLPDHPAWTEELYEGVVEEVARVLARCAGPLVRYERAATCLGGSMNETLRKASKLARQLAEEVADDEAVWRILAEFWAELIVFLAPSENVTAHAKSLRRGGEFITLLWALLGHAGIVCRPENDVEQSR</sequence>
<accession>A0A8I6YBL1</accession>
<keyword evidence="4" id="KW-1185">Reference proteome</keyword>
<feature type="transmembrane region" description="Helical" evidence="1">
    <location>
        <begin position="414"/>
        <end position="436"/>
    </location>
</feature>
<feature type="transmembrane region" description="Helical" evidence="1">
    <location>
        <begin position="35"/>
        <end position="58"/>
    </location>
</feature>
<proteinExistence type="predicted"/>
<keyword evidence="1" id="KW-0812">Transmembrane</keyword>
<reference evidence="4" key="1">
    <citation type="journal article" date="2012" name="Nature">
        <title>A physical, genetic and functional sequence assembly of the barley genome.</title>
        <authorList>
            <consortium name="The International Barley Genome Sequencing Consortium"/>
            <person name="Mayer K.F."/>
            <person name="Waugh R."/>
            <person name="Brown J.W."/>
            <person name="Schulman A."/>
            <person name="Langridge P."/>
            <person name="Platzer M."/>
            <person name="Fincher G.B."/>
            <person name="Muehlbauer G.J."/>
            <person name="Sato K."/>
            <person name="Close T.J."/>
            <person name="Wise R.P."/>
            <person name="Stein N."/>
        </authorList>
    </citation>
    <scope>NUCLEOTIDE SEQUENCE [LARGE SCALE GENOMIC DNA]</scope>
    <source>
        <strain evidence="4">cv. Morex</strain>
    </source>
</reference>
<gene>
    <name evidence="3" type="primary">LOC123404621</name>
</gene>
<dbReference type="AlphaFoldDB" id="A0A8I6YBL1"/>
<dbReference type="Pfam" id="PF04578">
    <property type="entry name" value="DUF594"/>
    <property type="match status" value="1"/>
</dbReference>
<evidence type="ECO:0000256" key="1">
    <source>
        <dbReference type="SAM" id="Phobius"/>
    </source>
</evidence>
<feature type="domain" description="DUF4220" evidence="2">
    <location>
        <begin position="75"/>
        <end position="497"/>
    </location>
</feature>
<protein>
    <recommendedName>
        <fullName evidence="2">DUF4220 domain-containing protein</fullName>
    </recommendedName>
</protein>
<dbReference type="InterPro" id="IPR007658">
    <property type="entry name" value="DUF594"/>
</dbReference>
<keyword evidence="1" id="KW-1133">Transmembrane helix</keyword>
<keyword evidence="1" id="KW-0472">Membrane</keyword>
<feature type="transmembrane region" description="Helical" evidence="1">
    <location>
        <begin position="362"/>
        <end position="387"/>
    </location>
</feature>
<reference evidence="3" key="2">
    <citation type="submission" date="2020-10" db="EMBL/GenBank/DDBJ databases">
        <authorList>
            <person name="Scholz U."/>
            <person name="Mascher M."/>
            <person name="Fiebig A."/>
        </authorList>
    </citation>
    <scope>NUCLEOTIDE SEQUENCE [LARGE SCALE GENOMIC DNA]</scope>
    <source>
        <strain evidence="3">cv. Morex</strain>
    </source>
</reference>
<reference evidence="3" key="3">
    <citation type="submission" date="2022-01" db="UniProtKB">
        <authorList>
            <consortium name="EnsemblPlants"/>
        </authorList>
    </citation>
    <scope>IDENTIFICATION</scope>
    <source>
        <strain evidence="3">subsp. vulgare</strain>
    </source>
</reference>
<evidence type="ECO:0000259" key="2">
    <source>
        <dbReference type="Pfam" id="PF13968"/>
    </source>
</evidence>
<dbReference type="EnsemblPlants" id="HORVU.MOREX.r3.6HG0564740.1">
    <property type="protein sequence ID" value="HORVU.MOREX.r3.6HG0564740.1.CDS1"/>
    <property type="gene ID" value="HORVU.MOREX.r3.6HG0564740"/>
</dbReference>
<organism evidence="3 4">
    <name type="scientific">Hordeum vulgare subsp. vulgare</name>
    <name type="common">Domesticated barley</name>
    <dbReference type="NCBI Taxonomy" id="112509"/>
    <lineage>
        <taxon>Eukaryota</taxon>
        <taxon>Viridiplantae</taxon>
        <taxon>Streptophyta</taxon>
        <taxon>Embryophyta</taxon>
        <taxon>Tracheophyta</taxon>
        <taxon>Spermatophyta</taxon>
        <taxon>Magnoliopsida</taxon>
        <taxon>Liliopsida</taxon>
        <taxon>Poales</taxon>
        <taxon>Poaceae</taxon>
        <taxon>BOP clade</taxon>
        <taxon>Pooideae</taxon>
        <taxon>Triticodae</taxon>
        <taxon>Triticeae</taxon>
        <taxon>Hordeinae</taxon>
        <taxon>Hordeum</taxon>
    </lineage>
</organism>
<dbReference type="InterPro" id="IPR025315">
    <property type="entry name" value="DUF4220"/>
</dbReference>
<evidence type="ECO:0000313" key="4">
    <source>
        <dbReference type="Proteomes" id="UP000011116"/>
    </source>
</evidence>
<feature type="transmembrane region" description="Helical" evidence="1">
    <location>
        <begin position="70"/>
        <end position="93"/>
    </location>
</feature>
<evidence type="ECO:0000313" key="3">
    <source>
        <dbReference type="EnsemblPlants" id="HORVU.MOREX.r3.6HG0564740.1.CDS1"/>
    </source>
</evidence>
<dbReference type="PANTHER" id="PTHR31325">
    <property type="entry name" value="OS01G0798800 PROTEIN-RELATED"/>
    <property type="match status" value="1"/>
</dbReference>
<dbReference type="Gramene" id="HORVU.MOREX.r2.6HG0468100.1">
    <property type="protein sequence ID" value="HORVU.MOREX.r2.6HG0468100.1.CDS.1"/>
    <property type="gene ID" value="HORVU.MOREX.r2.6HG0468100"/>
</dbReference>
<dbReference type="Proteomes" id="UP000011116">
    <property type="component" value="Chromosome 6H"/>
</dbReference>
<name>A0A8I6YBL1_HORVV</name>